<dbReference type="InParanoid" id="D1C252"/>
<dbReference type="HOGENOM" id="CLU_107602_0_0_0"/>
<evidence type="ECO:0000313" key="5">
    <source>
        <dbReference type="EMBL" id="ACZ38319.1"/>
    </source>
</evidence>
<sequence length="139" mass="14858">MSSSGDRPAITRHQDSPYRPRPGSPRAAAGVQPTNLADLLERVLDKGIVVAGDITLSLGTVEVLSLKIRLLIASIDKAQEIGINWWQFDPALSSNARTPELEANGLGERLDRIEAQLAALARQPSEEPAESRNAGPGEA</sequence>
<name>D1C252_SPHTD</name>
<dbReference type="Proteomes" id="UP000002027">
    <property type="component" value="Chromosome 1"/>
</dbReference>
<gene>
    <name evidence="5" type="ordered locus">Sthe_0882</name>
</gene>
<dbReference type="STRING" id="479434.Sthe_0882"/>
<dbReference type="GO" id="GO:0012506">
    <property type="term" value="C:vesicle membrane"/>
    <property type="evidence" value="ECO:0007669"/>
    <property type="project" value="InterPro"/>
</dbReference>
<comment type="similarity">
    <text evidence="3">Belongs to the gas vesicle GvpA family.</text>
</comment>
<evidence type="ECO:0000256" key="4">
    <source>
        <dbReference type="SAM" id="MobiDB-lite"/>
    </source>
</evidence>
<evidence type="ECO:0000256" key="3">
    <source>
        <dbReference type="ARBA" id="ARBA00035646"/>
    </source>
</evidence>
<comment type="subcellular location">
    <subcellularLocation>
        <location evidence="2">Gas vesicle</location>
    </subcellularLocation>
</comment>
<dbReference type="GO" id="GO:0031411">
    <property type="term" value="C:gas vesicle"/>
    <property type="evidence" value="ECO:0007669"/>
    <property type="project" value="UniProtKB-SubCell"/>
</dbReference>
<proteinExistence type="inferred from homology"/>
<dbReference type="InterPro" id="IPR050530">
    <property type="entry name" value="GvpA"/>
</dbReference>
<feature type="region of interest" description="Disordered" evidence="4">
    <location>
        <begin position="120"/>
        <end position="139"/>
    </location>
</feature>
<dbReference type="PROSITE" id="PS00669">
    <property type="entry name" value="GAS_VESICLE_A_2"/>
    <property type="match status" value="1"/>
</dbReference>
<dbReference type="EMBL" id="CP001823">
    <property type="protein sequence ID" value="ACZ38319.1"/>
    <property type="molecule type" value="Genomic_DNA"/>
</dbReference>
<protein>
    <submittedName>
        <fullName evidence="5">Gas vesicle protein GVPa</fullName>
    </submittedName>
</protein>
<dbReference type="InterPro" id="IPR000638">
    <property type="entry name" value="Gas-vesicle_GvpA-like"/>
</dbReference>
<organism evidence="5 6">
    <name type="scientific">Sphaerobacter thermophilus (strain ATCC 49802 / DSM 20745 / KCCM 41009 / NCIMB 13125 / S 6022)</name>
    <dbReference type="NCBI Taxonomy" id="479434"/>
    <lineage>
        <taxon>Bacteria</taxon>
        <taxon>Pseudomonadati</taxon>
        <taxon>Thermomicrobiota</taxon>
        <taxon>Thermomicrobia</taxon>
        <taxon>Sphaerobacterales</taxon>
        <taxon>Sphaerobacterineae</taxon>
        <taxon>Sphaerobacteraceae</taxon>
        <taxon>Sphaerobacter</taxon>
    </lineage>
</organism>
<dbReference type="KEGG" id="sti:Sthe_0882"/>
<keyword evidence="6" id="KW-1185">Reference proteome</keyword>
<accession>D1C252</accession>
<dbReference type="Pfam" id="PF00741">
    <property type="entry name" value="Gas_vesicle"/>
    <property type="match status" value="1"/>
</dbReference>
<dbReference type="PROSITE" id="PS00234">
    <property type="entry name" value="GAS_VESICLE_A_1"/>
    <property type="match status" value="1"/>
</dbReference>
<dbReference type="OrthoDB" id="532318at2"/>
<evidence type="ECO:0000313" key="6">
    <source>
        <dbReference type="Proteomes" id="UP000002027"/>
    </source>
</evidence>
<feature type="region of interest" description="Disordered" evidence="4">
    <location>
        <begin position="1"/>
        <end position="30"/>
    </location>
</feature>
<dbReference type="RefSeq" id="WP_012871366.1">
    <property type="nucleotide sequence ID" value="NC_013523.1"/>
</dbReference>
<dbReference type="InterPro" id="IPR018493">
    <property type="entry name" value="GvpA-like_CS"/>
</dbReference>
<reference evidence="5 6" key="2">
    <citation type="journal article" date="2010" name="Stand. Genomic Sci.">
        <title>Complete genome sequence of Desulfohalobium retbaense type strain (HR(100)).</title>
        <authorList>
            <person name="Spring S."/>
            <person name="Nolan M."/>
            <person name="Lapidus A."/>
            <person name="Glavina Del Rio T."/>
            <person name="Copeland A."/>
            <person name="Tice H."/>
            <person name="Cheng J.F."/>
            <person name="Lucas S."/>
            <person name="Land M."/>
            <person name="Chen F."/>
            <person name="Bruce D."/>
            <person name="Goodwin L."/>
            <person name="Pitluck S."/>
            <person name="Ivanova N."/>
            <person name="Mavromatis K."/>
            <person name="Mikhailova N."/>
            <person name="Pati A."/>
            <person name="Chen A."/>
            <person name="Palaniappan K."/>
            <person name="Hauser L."/>
            <person name="Chang Y.J."/>
            <person name="Jeffries C.D."/>
            <person name="Munk C."/>
            <person name="Kiss H."/>
            <person name="Chain P."/>
            <person name="Han C."/>
            <person name="Brettin T."/>
            <person name="Detter J.C."/>
            <person name="Schuler E."/>
            <person name="Goker M."/>
            <person name="Rohde M."/>
            <person name="Bristow J."/>
            <person name="Eisen J.A."/>
            <person name="Markowitz V."/>
            <person name="Hugenholtz P."/>
            <person name="Kyrpides N.C."/>
            <person name="Klenk H.P."/>
        </authorList>
    </citation>
    <scope>NUCLEOTIDE SEQUENCE [LARGE SCALE GENOMIC DNA]</scope>
    <source>
        <strain evidence="6">ATCC 49802 / DSM 20745 / S 6022</strain>
    </source>
</reference>
<keyword evidence="1" id="KW-0304">Gas vesicle</keyword>
<dbReference type="PANTHER" id="PTHR35344">
    <property type="entry name" value="GAS VESICLE STRUCTURAL PROTEIN 2-RELATED"/>
    <property type="match status" value="1"/>
</dbReference>
<evidence type="ECO:0000256" key="2">
    <source>
        <dbReference type="ARBA" id="ARBA00035108"/>
    </source>
</evidence>
<reference evidence="6" key="1">
    <citation type="submission" date="2009-11" db="EMBL/GenBank/DDBJ databases">
        <title>The complete chromosome 1 of Sphaerobacter thermophilus DSM 20745.</title>
        <authorList>
            <person name="Lucas S."/>
            <person name="Copeland A."/>
            <person name="Lapidus A."/>
            <person name="Glavina del Rio T."/>
            <person name="Dalin E."/>
            <person name="Tice H."/>
            <person name="Bruce D."/>
            <person name="Goodwin L."/>
            <person name="Pitluck S."/>
            <person name="Kyrpides N."/>
            <person name="Mavromatis K."/>
            <person name="Ivanova N."/>
            <person name="Mikhailova N."/>
            <person name="LaButti K.M."/>
            <person name="Clum A."/>
            <person name="Sun H.I."/>
            <person name="Brettin T."/>
            <person name="Detter J.C."/>
            <person name="Han C."/>
            <person name="Larimer F."/>
            <person name="Land M."/>
            <person name="Hauser L."/>
            <person name="Markowitz V."/>
            <person name="Cheng J.F."/>
            <person name="Hugenholtz P."/>
            <person name="Woyke T."/>
            <person name="Wu D."/>
            <person name="Steenblock K."/>
            <person name="Schneider S."/>
            <person name="Pukall R."/>
            <person name="Goeker M."/>
            <person name="Klenk H.P."/>
            <person name="Eisen J.A."/>
        </authorList>
    </citation>
    <scope>NUCLEOTIDE SEQUENCE [LARGE SCALE GENOMIC DNA]</scope>
    <source>
        <strain evidence="6">ATCC 49802 / DSM 20745 / S 6022</strain>
    </source>
</reference>
<dbReference type="PANTHER" id="PTHR35344:SF4">
    <property type="entry name" value="GAS VESICLE PROTEIN A1"/>
    <property type="match status" value="1"/>
</dbReference>
<dbReference type="GO" id="GO:0005198">
    <property type="term" value="F:structural molecule activity"/>
    <property type="evidence" value="ECO:0007669"/>
    <property type="project" value="InterPro"/>
</dbReference>
<dbReference type="AlphaFoldDB" id="D1C252"/>
<evidence type="ECO:0000256" key="1">
    <source>
        <dbReference type="ARBA" id="ARBA00022987"/>
    </source>
</evidence>
<dbReference type="eggNOG" id="ENOG503303G">
    <property type="taxonomic scope" value="Bacteria"/>
</dbReference>